<gene>
    <name evidence="1" type="ORF">AN481_08340</name>
</gene>
<sequence>MLANHISPPEIKILKEGEEVINLWPIDSGYHVVIKNQKGEVFVISISLDENKMPRINQTPNLVITHIDETNVMEVSTVQETPQGKLKISTF</sequence>
<dbReference type="PATRIC" id="fig|1710894.3.peg.3394"/>
<dbReference type="AlphaFoldDB" id="A0A1B7VXV8"/>
<organism evidence="1 2">
    <name type="scientific">Aphanizomenon flos-aquae LD13</name>
    <dbReference type="NCBI Taxonomy" id="1710894"/>
    <lineage>
        <taxon>Bacteria</taxon>
        <taxon>Bacillati</taxon>
        <taxon>Cyanobacteriota</taxon>
        <taxon>Cyanophyceae</taxon>
        <taxon>Nostocales</taxon>
        <taxon>Aphanizomenonaceae</taxon>
        <taxon>Aphanizomenon</taxon>
    </lineage>
</organism>
<accession>A0A1B7VXV8</accession>
<reference evidence="1 2" key="1">
    <citation type="submission" date="2015-09" db="EMBL/GenBank/DDBJ databases">
        <title>Whole genome shotgun sequence assembly of Aphanizomenon flos-aquae UKL13.</title>
        <authorList>
            <person name="Driscoll C."/>
        </authorList>
    </citation>
    <scope>NUCLEOTIDE SEQUENCE [LARGE SCALE GENOMIC DNA]</scope>
    <source>
        <strain evidence="1">MDT13</strain>
    </source>
</reference>
<dbReference type="EMBL" id="LJOY01000021">
    <property type="protein sequence ID" value="OBQ25813.1"/>
    <property type="molecule type" value="Genomic_DNA"/>
</dbReference>
<evidence type="ECO:0000313" key="1">
    <source>
        <dbReference type="EMBL" id="OBQ25813.1"/>
    </source>
</evidence>
<comment type="caution">
    <text evidence="1">The sequence shown here is derived from an EMBL/GenBank/DDBJ whole genome shotgun (WGS) entry which is preliminary data.</text>
</comment>
<name>A0A1B7VXV8_APHFL</name>
<proteinExistence type="predicted"/>
<dbReference type="Proteomes" id="UP000092382">
    <property type="component" value="Unassembled WGS sequence"/>
</dbReference>
<dbReference type="STRING" id="1803587.GCA_001593825_00050"/>
<evidence type="ECO:0000313" key="2">
    <source>
        <dbReference type="Proteomes" id="UP000092382"/>
    </source>
</evidence>
<protein>
    <submittedName>
        <fullName evidence="1">Uncharacterized protein</fullName>
    </submittedName>
</protein>